<sequence length="449" mass="46642">MIEQSLKTTLKSRTPLLAGVLLSALVLTGCEEPDRVLPGLREDLRDVLEDPEPVVAQQDTSQPISLGATSANANWAQFWGAPANRTAHPALSAAPQLVWSADIGQGNARRQRITADPVVADGRIYTLDAGARVTATSTSGGTLWTRDLTPPNDGADEATGGGLAYANGRLYVTIGFGLLAALNGTDGSTIWTQELDASSSGAPSVSGDLVYLTSGDETGWAIDAATGRVRWQIGAAKSVDNVLGAPSPVISNGLALFAFGSGDVQAVFPKGGLRRWDATIVGERRGYASAEVSDITAPPVVSGSNVYVGNQSGRVVALNIGSGNRVWTAQEGAAGPIWPAGDSVFFVTDLNELVRLSAKDGSRIWGTKLPNFVNDRPRRRAEIYAHFGPIVAGGRVVLASSDGQLRSFDPTNGALVNSVEIPGGAATTPAIAGGTLYVVNANGQLLAYR</sequence>
<dbReference type="InterPro" id="IPR011047">
    <property type="entry name" value="Quinoprotein_ADH-like_sf"/>
</dbReference>
<dbReference type="EMBL" id="SRKY01000001">
    <property type="protein sequence ID" value="THH39176.1"/>
    <property type="molecule type" value="Genomic_DNA"/>
</dbReference>
<evidence type="ECO:0000313" key="2">
    <source>
        <dbReference type="EMBL" id="THH39176.1"/>
    </source>
</evidence>
<dbReference type="InterPro" id="IPR018391">
    <property type="entry name" value="PQQ_b-propeller_rpt"/>
</dbReference>
<dbReference type="SUPFAM" id="SSF50998">
    <property type="entry name" value="Quinoprotein alcohol dehydrogenase-like"/>
    <property type="match status" value="1"/>
</dbReference>
<accession>A0A4S4NHK0</accession>
<gene>
    <name evidence="2" type="ORF">E4Z66_01365</name>
</gene>
<name>A0A4S4NHK0_9RHOB</name>
<keyword evidence="3" id="KW-1185">Reference proteome</keyword>
<organism evidence="2 3">
    <name type="scientific">Aliishimia ponticola</name>
    <dbReference type="NCBI Taxonomy" id="2499833"/>
    <lineage>
        <taxon>Bacteria</taxon>
        <taxon>Pseudomonadati</taxon>
        <taxon>Pseudomonadota</taxon>
        <taxon>Alphaproteobacteria</taxon>
        <taxon>Rhodobacterales</taxon>
        <taxon>Paracoccaceae</taxon>
        <taxon>Aliishimia</taxon>
    </lineage>
</organism>
<feature type="domain" description="Pyrrolo-quinoline quinone repeat" evidence="1">
    <location>
        <begin position="131"/>
        <end position="366"/>
    </location>
</feature>
<dbReference type="PANTHER" id="PTHR34512:SF30">
    <property type="entry name" value="OUTER MEMBRANE PROTEIN ASSEMBLY FACTOR BAMB"/>
    <property type="match status" value="1"/>
</dbReference>
<dbReference type="InterPro" id="IPR015943">
    <property type="entry name" value="WD40/YVTN_repeat-like_dom_sf"/>
</dbReference>
<comment type="caution">
    <text evidence="2">The sequence shown here is derived from an EMBL/GenBank/DDBJ whole genome shotgun (WGS) entry which is preliminary data.</text>
</comment>
<dbReference type="Gene3D" id="2.130.10.10">
    <property type="entry name" value="YVTN repeat-like/Quinoprotein amine dehydrogenase"/>
    <property type="match status" value="1"/>
</dbReference>
<dbReference type="SMART" id="SM00564">
    <property type="entry name" value="PQQ"/>
    <property type="match status" value="5"/>
</dbReference>
<evidence type="ECO:0000313" key="3">
    <source>
        <dbReference type="Proteomes" id="UP000306602"/>
    </source>
</evidence>
<reference evidence="2 3" key="1">
    <citation type="submission" date="2019-04" db="EMBL/GenBank/DDBJ databases">
        <title>Shimia ponticola sp. nov., isolated from seawater.</title>
        <authorList>
            <person name="Kim Y.-O."/>
            <person name="Yoon J.-H."/>
        </authorList>
    </citation>
    <scope>NUCLEOTIDE SEQUENCE [LARGE SCALE GENOMIC DNA]</scope>
    <source>
        <strain evidence="2 3">MYP11</strain>
    </source>
</reference>
<dbReference type="OrthoDB" id="5290752at2"/>
<dbReference type="PROSITE" id="PS51257">
    <property type="entry name" value="PROKAR_LIPOPROTEIN"/>
    <property type="match status" value="1"/>
</dbReference>
<dbReference type="Proteomes" id="UP000306602">
    <property type="component" value="Unassembled WGS sequence"/>
</dbReference>
<protein>
    <submittedName>
        <fullName evidence="2">Quinoprotein</fullName>
    </submittedName>
</protein>
<proteinExistence type="predicted"/>
<dbReference type="InterPro" id="IPR002372">
    <property type="entry name" value="PQQ_rpt_dom"/>
</dbReference>
<feature type="domain" description="Pyrrolo-quinoline quinone repeat" evidence="1">
    <location>
        <begin position="389"/>
        <end position="448"/>
    </location>
</feature>
<dbReference type="PANTHER" id="PTHR34512">
    <property type="entry name" value="CELL SURFACE PROTEIN"/>
    <property type="match status" value="1"/>
</dbReference>
<evidence type="ECO:0000259" key="1">
    <source>
        <dbReference type="Pfam" id="PF13360"/>
    </source>
</evidence>
<dbReference type="AlphaFoldDB" id="A0A4S4NHK0"/>
<dbReference type="Pfam" id="PF13360">
    <property type="entry name" value="PQQ_2"/>
    <property type="match status" value="2"/>
</dbReference>